<reference evidence="1 2" key="1">
    <citation type="submission" date="2018-01" db="EMBL/GenBank/DDBJ databases">
        <title>Co-occurrence of chitin degradation, pigmentation and bioactivity in marine Pseudoalteromonas.</title>
        <authorList>
            <person name="Paulsen S."/>
            <person name="Gram L."/>
            <person name="Machado H."/>
        </authorList>
    </citation>
    <scope>NUCLEOTIDE SEQUENCE [LARGE SCALE GENOMIC DNA]</scope>
    <source>
        <strain evidence="1 2">S3663</strain>
    </source>
</reference>
<evidence type="ECO:0000313" key="1">
    <source>
        <dbReference type="EMBL" id="TLX45936.1"/>
    </source>
</evidence>
<dbReference type="AlphaFoldDB" id="A0A5R9Q033"/>
<organism evidence="1 2">
    <name type="scientific">Pseudoalteromonas phenolica</name>
    <dbReference type="NCBI Taxonomy" id="161398"/>
    <lineage>
        <taxon>Bacteria</taxon>
        <taxon>Pseudomonadati</taxon>
        <taxon>Pseudomonadota</taxon>
        <taxon>Gammaproteobacteria</taxon>
        <taxon>Alteromonadales</taxon>
        <taxon>Pseudoalteromonadaceae</taxon>
        <taxon>Pseudoalteromonas</taxon>
    </lineage>
</organism>
<protein>
    <recommendedName>
        <fullName evidence="3">Flagellar protein FliT</fullName>
    </recommendedName>
</protein>
<name>A0A5R9Q033_9GAMM</name>
<proteinExistence type="predicted"/>
<dbReference type="RefSeq" id="WP_138483422.1">
    <property type="nucleotide sequence ID" value="NZ_PPSW01000027.1"/>
</dbReference>
<accession>A0A5R9Q033</accession>
<dbReference type="EMBL" id="PPSW01000027">
    <property type="protein sequence ID" value="TLX45936.1"/>
    <property type="molecule type" value="Genomic_DNA"/>
</dbReference>
<sequence length="102" mass="11765">MPESQKVDDLLEHMLLISGKENVSPEDFDLMVQLNEQLRNELDTLFSLPAKLTAEDKEKIQYWSATIEKLKLFSLDARKEVASEVSNLRKGQKGIQKYLLNK</sequence>
<evidence type="ECO:0008006" key="3">
    <source>
        <dbReference type="Google" id="ProtNLM"/>
    </source>
</evidence>
<gene>
    <name evidence="1" type="ORF">C1E24_16790</name>
</gene>
<comment type="caution">
    <text evidence="1">The sequence shown here is derived from an EMBL/GenBank/DDBJ whole genome shotgun (WGS) entry which is preliminary data.</text>
</comment>
<dbReference type="Proteomes" id="UP000309186">
    <property type="component" value="Unassembled WGS sequence"/>
</dbReference>
<evidence type="ECO:0000313" key="2">
    <source>
        <dbReference type="Proteomes" id="UP000309186"/>
    </source>
</evidence>